<evidence type="ECO:0000313" key="2">
    <source>
        <dbReference type="Proteomes" id="UP000887572"/>
    </source>
</evidence>
<keyword evidence="2" id="KW-1185">Reference proteome</keyword>
<sequence>MQKKMTTSSTSTNNNRYPRRCGFCEQIHPSSIIKNDDPPSRAVLSRSHSDAISTVLDNWGSSILTAVTER</sequence>
<name>A0A914H0L2_GLORO</name>
<dbReference type="Proteomes" id="UP000887572">
    <property type="component" value="Unplaced"/>
</dbReference>
<dbReference type="WBParaSite" id="Gr19_v10_g12938.t1">
    <property type="protein sequence ID" value="Gr19_v10_g12938.t1"/>
    <property type="gene ID" value="Gr19_v10_g12938"/>
</dbReference>
<reference evidence="3" key="1">
    <citation type="submission" date="2022-11" db="UniProtKB">
        <authorList>
            <consortium name="WormBaseParasite"/>
        </authorList>
    </citation>
    <scope>IDENTIFICATION</scope>
</reference>
<evidence type="ECO:0000313" key="3">
    <source>
        <dbReference type="WBParaSite" id="Gr19_v10_g12938.t1"/>
    </source>
</evidence>
<feature type="compositionally biased region" description="Low complexity" evidence="1">
    <location>
        <begin position="1"/>
        <end position="15"/>
    </location>
</feature>
<evidence type="ECO:0000256" key="1">
    <source>
        <dbReference type="SAM" id="MobiDB-lite"/>
    </source>
</evidence>
<proteinExistence type="predicted"/>
<feature type="region of interest" description="Disordered" evidence="1">
    <location>
        <begin position="1"/>
        <end position="20"/>
    </location>
</feature>
<organism evidence="2 3">
    <name type="scientific">Globodera rostochiensis</name>
    <name type="common">Golden nematode worm</name>
    <name type="synonym">Heterodera rostochiensis</name>
    <dbReference type="NCBI Taxonomy" id="31243"/>
    <lineage>
        <taxon>Eukaryota</taxon>
        <taxon>Metazoa</taxon>
        <taxon>Ecdysozoa</taxon>
        <taxon>Nematoda</taxon>
        <taxon>Chromadorea</taxon>
        <taxon>Rhabditida</taxon>
        <taxon>Tylenchina</taxon>
        <taxon>Tylenchomorpha</taxon>
        <taxon>Tylenchoidea</taxon>
        <taxon>Heteroderidae</taxon>
        <taxon>Heteroderinae</taxon>
        <taxon>Globodera</taxon>
    </lineage>
</organism>
<dbReference type="AlphaFoldDB" id="A0A914H0L2"/>
<accession>A0A914H0L2</accession>
<protein>
    <submittedName>
        <fullName evidence="3">Uncharacterized protein</fullName>
    </submittedName>
</protein>